<dbReference type="Gene3D" id="1.10.510.10">
    <property type="entry name" value="Transferase(Phosphotransferase) domain 1"/>
    <property type="match status" value="1"/>
</dbReference>
<reference evidence="4" key="1">
    <citation type="journal article" date="2019" name="Genome Biol. Evol.">
        <title>The Rhododendron genome and chromosomal organization provide insight into shared whole-genome duplications across the heath family (Ericaceae).</title>
        <authorList>
            <person name="Soza V.L."/>
            <person name="Lindsley D."/>
            <person name="Waalkes A."/>
            <person name="Ramage E."/>
            <person name="Patwardhan R.P."/>
            <person name="Burton J.N."/>
            <person name="Adey A."/>
            <person name="Kumar A."/>
            <person name="Qiu R."/>
            <person name="Shendure J."/>
            <person name="Hall B."/>
        </authorList>
    </citation>
    <scope>NUCLEOTIDE SEQUENCE</scope>
    <source>
        <strain evidence="4">RSF 1966-606</strain>
    </source>
</reference>
<dbReference type="EMBL" id="QEFC01001020">
    <property type="protein sequence ID" value="KAE9460348.1"/>
    <property type="molecule type" value="Genomic_DNA"/>
</dbReference>
<evidence type="ECO:0000313" key="4">
    <source>
        <dbReference type="EMBL" id="KAE9460348.1"/>
    </source>
</evidence>
<keyword evidence="2" id="KW-1015">Disulfide bond</keyword>
<organism evidence="4">
    <name type="scientific">Rhododendron williamsianum</name>
    <dbReference type="NCBI Taxonomy" id="262921"/>
    <lineage>
        <taxon>Eukaryota</taxon>
        <taxon>Viridiplantae</taxon>
        <taxon>Streptophyta</taxon>
        <taxon>Embryophyta</taxon>
        <taxon>Tracheophyta</taxon>
        <taxon>Spermatophyta</taxon>
        <taxon>Magnoliopsida</taxon>
        <taxon>eudicotyledons</taxon>
        <taxon>Gunneridae</taxon>
        <taxon>Pentapetalae</taxon>
        <taxon>asterids</taxon>
        <taxon>Ericales</taxon>
        <taxon>Ericaceae</taxon>
        <taxon>Ericoideae</taxon>
        <taxon>Rhodoreae</taxon>
        <taxon>Rhododendron</taxon>
    </lineage>
</organism>
<evidence type="ECO:0000256" key="2">
    <source>
        <dbReference type="ARBA" id="ARBA00023157"/>
    </source>
</evidence>
<dbReference type="OrthoDB" id="4062651at2759"/>
<protein>
    <recommendedName>
        <fullName evidence="3">S-locus glycoprotein domain-containing protein</fullName>
    </recommendedName>
</protein>
<dbReference type="PANTHER" id="PTHR27006:SF619">
    <property type="entry name" value="CYSTEINE-RICH RECEPTOR-LIKE PROTEIN KINASE 15"/>
    <property type="match status" value="1"/>
</dbReference>
<evidence type="ECO:0000259" key="3">
    <source>
        <dbReference type="Pfam" id="PF00954"/>
    </source>
</evidence>
<comment type="caution">
    <text evidence="4">The sequence shown here is derived from an EMBL/GenBank/DDBJ whole genome shotgun (WGS) entry which is preliminary data.</text>
</comment>
<evidence type="ECO:0000256" key="1">
    <source>
        <dbReference type="ARBA" id="ARBA00022729"/>
    </source>
</evidence>
<feature type="non-terminal residue" evidence="4">
    <location>
        <position position="1"/>
    </location>
</feature>
<dbReference type="GO" id="GO:0048544">
    <property type="term" value="P:recognition of pollen"/>
    <property type="evidence" value="ECO:0007669"/>
    <property type="project" value="InterPro"/>
</dbReference>
<dbReference type="AlphaFoldDB" id="A0A6A4M170"/>
<dbReference type="InterPro" id="IPR000858">
    <property type="entry name" value="S_locus_glycoprot_dom"/>
</dbReference>
<sequence>MNSMYRNGFTVNPDDNKETAYVSFATGNESLKKYYLLNHDGTLMHKETVEWKQEWEVPWSTPGTDCDVYGKCGALGSCNSKDSPIYKKRNMKFLTAAWRLWNEGNSELLIDPRLTCQDFQMEILRCIHIGLLCVQEFATERPNMSTVLSMLSSEIANLPKPKQPAFTQRPVLSERHSSQPCTNGLTVTIAEG</sequence>
<proteinExistence type="predicted"/>
<keyword evidence="1" id="KW-0732">Signal</keyword>
<dbReference type="Pfam" id="PF00954">
    <property type="entry name" value="S_locus_glycop"/>
    <property type="match status" value="1"/>
</dbReference>
<accession>A0A6A4M170</accession>
<gene>
    <name evidence="4" type="ORF">C3L33_07748</name>
</gene>
<name>A0A6A4M170_9ERIC</name>
<dbReference type="PANTHER" id="PTHR27006">
    <property type="entry name" value="PROMASTIGOTE SURFACE ANTIGEN PROTEIN PSA"/>
    <property type="match status" value="1"/>
</dbReference>
<feature type="domain" description="S-locus glycoprotein" evidence="3">
    <location>
        <begin position="3"/>
        <end position="84"/>
    </location>
</feature>